<evidence type="ECO:0000313" key="1">
    <source>
        <dbReference type="EMBL" id="TPG29787.1"/>
    </source>
</evidence>
<accession>A0A502DWR7</accession>
<gene>
    <name evidence="1" type="ORF">EAH81_27385</name>
</gene>
<name>A0A502DWR7_9FLAO</name>
<dbReference type="Proteomes" id="UP000319700">
    <property type="component" value="Unassembled WGS sequence"/>
</dbReference>
<protein>
    <submittedName>
        <fullName evidence="1">Uncharacterized protein</fullName>
    </submittedName>
</protein>
<evidence type="ECO:0000313" key="2">
    <source>
        <dbReference type="Proteomes" id="UP000319700"/>
    </source>
</evidence>
<dbReference type="EMBL" id="RCZH01000033">
    <property type="protein sequence ID" value="TPG29787.1"/>
    <property type="molecule type" value="Genomic_DNA"/>
</dbReference>
<dbReference type="AlphaFoldDB" id="A0A502DWR7"/>
<dbReference type="OrthoDB" id="1356743at2"/>
<reference evidence="1 2" key="1">
    <citation type="journal article" date="2019" name="Environ. Microbiol.">
        <title>Species interactions and distinct microbial communities in high Arctic permafrost affected cryosols are associated with the CH4 and CO2 gas fluxes.</title>
        <authorList>
            <person name="Altshuler I."/>
            <person name="Hamel J."/>
            <person name="Turney S."/>
            <person name="Magnuson E."/>
            <person name="Levesque R."/>
            <person name="Greer C."/>
            <person name="Whyte L.G."/>
        </authorList>
    </citation>
    <scope>NUCLEOTIDE SEQUENCE [LARGE SCALE GENOMIC DNA]</scope>
    <source>
        <strain evidence="1 2">42</strain>
    </source>
</reference>
<sequence>MTKSKTYDILDNFFKLDMRVKKIENLLLLSESQINLSSSERCKSSYSKSELAILFYILMDEGLLFFDPADVKKNRISFQEFISGNFTYRDNEGVQKNITRISRQFSECKGYTYKEKQIKFLDDLIGILMERKRKLENW</sequence>
<proteinExistence type="predicted"/>
<dbReference type="RefSeq" id="WP_140512069.1">
    <property type="nucleotide sequence ID" value="NZ_RCZH01000033.1"/>
</dbReference>
<keyword evidence="2" id="KW-1185">Reference proteome</keyword>
<organism evidence="1 2">
    <name type="scientific">Flavobacterium pectinovorum</name>
    <dbReference type="NCBI Taxonomy" id="29533"/>
    <lineage>
        <taxon>Bacteria</taxon>
        <taxon>Pseudomonadati</taxon>
        <taxon>Bacteroidota</taxon>
        <taxon>Flavobacteriia</taxon>
        <taxon>Flavobacteriales</taxon>
        <taxon>Flavobacteriaceae</taxon>
        <taxon>Flavobacterium</taxon>
    </lineage>
</organism>
<comment type="caution">
    <text evidence="1">The sequence shown here is derived from an EMBL/GenBank/DDBJ whole genome shotgun (WGS) entry which is preliminary data.</text>
</comment>